<dbReference type="Proteomes" id="UP000653472">
    <property type="component" value="Unassembled WGS sequence"/>
</dbReference>
<proteinExistence type="predicted"/>
<reference evidence="1" key="1">
    <citation type="submission" date="2020-03" db="EMBL/GenBank/DDBJ databases">
        <title>Solimonas marina sp. nov., isolated from deep seawater of the Pacific Ocean.</title>
        <authorList>
            <person name="Liu X."/>
            <person name="Lai Q."/>
            <person name="Sun F."/>
            <person name="Gai Y."/>
            <person name="Li G."/>
            <person name="Shao Z."/>
        </authorList>
    </citation>
    <scope>NUCLEOTIDE SEQUENCE</scope>
    <source>
        <strain evidence="1">C16B3</strain>
    </source>
</reference>
<dbReference type="AlphaFoldDB" id="A0A969W8H7"/>
<evidence type="ECO:0000313" key="1">
    <source>
        <dbReference type="EMBL" id="NKF21454.1"/>
    </source>
</evidence>
<comment type="caution">
    <text evidence="1">The sequence shown here is derived from an EMBL/GenBank/DDBJ whole genome shotgun (WGS) entry which is preliminary data.</text>
</comment>
<organism evidence="1 2">
    <name type="scientific">Solimonas marina</name>
    <dbReference type="NCBI Taxonomy" id="2714601"/>
    <lineage>
        <taxon>Bacteria</taxon>
        <taxon>Pseudomonadati</taxon>
        <taxon>Pseudomonadota</taxon>
        <taxon>Gammaproteobacteria</taxon>
        <taxon>Nevskiales</taxon>
        <taxon>Nevskiaceae</taxon>
        <taxon>Solimonas</taxon>
    </lineage>
</organism>
<protein>
    <submittedName>
        <fullName evidence="1">Uncharacterized protein</fullName>
    </submittedName>
</protein>
<gene>
    <name evidence="1" type="ORF">G7Y82_03925</name>
</gene>
<dbReference type="EMBL" id="JAAVXB010000002">
    <property type="protein sequence ID" value="NKF21454.1"/>
    <property type="molecule type" value="Genomic_DNA"/>
</dbReference>
<keyword evidence="2" id="KW-1185">Reference proteome</keyword>
<accession>A0A969W8H7</accession>
<evidence type="ECO:0000313" key="2">
    <source>
        <dbReference type="Proteomes" id="UP000653472"/>
    </source>
</evidence>
<name>A0A969W8H7_9GAMM</name>
<dbReference type="RefSeq" id="WP_168146719.1">
    <property type="nucleotide sequence ID" value="NZ_JAAVXB010000002.1"/>
</dbReference>
<sequence>MPDTRDDVLQTISQELGQAAPAGLAALDAKALAQLGDALRNARRRQRLQLSAAASSALQHIPLLLRAPVKKILGLR</sequence>